<dbReference type="PANTHER" id="PTHR31713">
    <property type="entry name" value="OS02G0177800 PROTEIN"/>
    <property type="match status" value="1"/>
</dbReference>
<feature type="domain" description="Calmodulin binding protein-like N-terminal" evidence="9">
    <location>
        <begin position="88"/>
        <end position="237"/>
    </location>
</feature>
<evidence type="ECO:0000259" key="10">
    <source>
        <dbReference type="Pfam" id="PF20451"/>
    </source>
</evidence>
<dbReference type="InterPro" id="IPR046831">
    <property type="entry name" value="Calmodulin_bind_N"/>
</dbReference>
<feature type="region of interest" description="Disordered" evidence="8">
    <location>
        <begin position="1"/>
        <end position="28"/>
    </location>
</feature>
<dbReference type="FunCoup" id="A0A804JCR3">
    <property type="interactions" value="53"/>
</dbReference>
<evidence type="ECO:0000256" key="6">
    <source>
        <dbReference type="ARBA" id="ARBA00023163"/>
    </source>
</evidence>
<evidence type="ECO:0000313" key="12">
    <source>
        <dbReference type="EMBL" id="CAG1845313.1"/>
    </source>
</evidence>
<evidence type="ECO:0000256" key="5">
    <source>
        <dbReference type="ARBA" id="ARBA00023159"/>
    </source>
</evidence>
<accession>A0A804JCR3</accession>
<gene>
    <name evidence="12" type="ORF">GSMUA_151080.1</name>
</gene>
<evidence type="ECO:0000259" key="9">
    <source>
        <dbReference type="Pfam" id="PF07887"/>
    </source>
</evidence>
<dbReference type="OMA" id="GHAKECV"/>
<feature type="compositionally biased region" description="Basic and acidic residues" evidence="8">
    <location>
        <begin position="1"/>
        <end position="10"/>
    </location>
</feature>
<dbReference type="EnsemblPlants" id="Ma06_t04900.1">
    <property type="protein sequence ID" value="Ma06_p04900.1"/>
    <property type="gene ID" value="Ma06_g04900"/>
</dbReference>
<dbReference type="InterPro" id="IPR012416">
    <property type="entry name" value="CBP60"/>
</dbReference>
<evidence type="ECO:0000256" key="3">
    <source>
        <dbReference type="ARBA" id="ARBA00023015"/>
    </source>
</evidence>
<reference evidence="13" key="2">
    <citation type="submission" date="2021-05" db="UniProtKB">
        <authorList>
            <consortium name="EnsemblPlants"/>
        </authorList>
    </citation>
    <scope>IDENTIFICATION</scope>
    <source>
        <strain evidence="13">subsp. malaccensis</strain>
    </source>
</reference>
<evidence type="ECO:0000256" key="1">
    <source>
        <dbReference type="ARBA" id="ARBA00004123"/>
    </source>
</evidence>
<dbReference type="GO" id="GO:0005634">
    <property type="term" value="C:nucleus"/>
    <property type="evidence" value="ECO:0000318"/>
    <property type="project" value="GO_Central"/>
</dbReference>
<keyword evidence="14" id="KW-1185">Reference proteome</keyword>
<keyword evidence="3" id="KW-0805">Transcription regulation</keyword>
<keyword evidence="5" id="KW-0010">Activator</keyword>
<dbReference type="OrthoDB" id="757051at2759"/>
<evidence type="ECO:0000256" key="2">
    <source>
        <dbReference type="ARBA" id="ARBA00007214"/>
    </source>
</evidence>
<evidence type="ECO:0000313" key="13">
    <source>
        <dbReference type="EnsemblPlants" id="Ma06_p04900.1"/>
    </source>
</evidence>
<reference evidence="12" key="1">
    <citation type="submission" date="2021-03" db="EMBL/GenBank/DDBJ databases">
        <authorList>
            <consortium name="Genoscope - CEA"/>
            <person name="William W."/>
        </authorList>
    </citation>
    <scope>NUCLEOTIDE SEQUENCE</scope>
    <source>
        <strain evidence="12">Doubled-haploid Pahang</strain>
    </source>
</reference>
<dbReference type="GO" id="GO:0003700">
    <property type="term" value="F:DNA-binding transcription factor activity"/>
    <property type="evidence" value="ECO:0000318"/>
    <property type="project" value="GO_Central"/>
</dbReference>
<organism evidence="13 14">
    <name type="scientific">Musa acuminata subsp. malaccensis</name>
    <name type="common">Wild banana</name>
    <name type="synonym">Musa malaccensis</name>
    <dbReference type="NCBI Taxonomy" id="214687"/>
    <lineage>
        <taxon>Eukaryota</taxon>
        <taxon>Viridiplantae</taxon>
        <taxon>Streptophyta</taxon>
        <taxon>Embryophyta</taxon>
        <taxon>Tracheophyta</taxon>
        <taxon>Spermatophyta</taxon>
        <taxon>Magnoliopsida</taxon>
        <taxon>Liliopsida</taxon>
        <taxon>Zingiberales</taxon>
        <taxon>Musaceae</taxon>
        <taxon>Musa</taxon>
    </lineage>
</organism>
<dbReference type="EMBL" id="HG996471">
    <property type="protein sequence ID" value="CAG1845313.1"/>
    <property type="molecule type" value="Genomic_DNA"/>
</dbReference>
<name>A0A804JCR3_MUSAM</name>
<dbReference type="InterPro" id="IPR046829">
    <property type="entry name" value="Calmod_bind_C"/>
</dbReference>
<keyword evidence="7" id="KW-0539">Nucleus</keyword>
<dbReference type="Proteomes" id="UP000012960">
    <property type="component" value="Unplaced"/>
</dbReference>
<comment type="subcellular location">
    <subcellularLocation>
        <location evidence="1">Nucleus</location>
    </subcellularLocation>
</comment>
<keyword evidence="6" id="KW-0804">Transcription</keyword>
<sequence length="397" mass="44554">MAGRRLRGDSDESPPEQSEEKRMRRLPSFSTVTEEAAVANKLQTVRCALEPLLRRVVREEVERILIHSTRLSQSCFPKHNEAAEPSSLKLIFVNQPSRPIFTGGRIEDTENNPLQILVVDTKKSVGVPPSSLLPSPLRVELVALDGDFVSGDEDDWTSHEFQSKIVRERAGKRPLLVGDVNVTLTDGVVLIPELCFTDNSSWTKSGKFKIGARTVPGSYTGPRIREAMTEPFKVKDHRGESYKKHHPPALGDEVWRLEKISKDGVFHRKLAANNINTVQDFLKLWHVDPDRLRQILGKGMSDRTWEATIGHAKECVVGDKLYLRRSPKCDLLLNPVCEVVAVVAGTAAFAPQQFNRAADRAYIHQLAREAYANWDHLEEYEGSSHATSMPQQQSLVI</sequence>
<dbReference type="Pfam" id="PF07887">
    <property type="entry name" value="Calmodulin_bind"/>
    <property type="match status" value="1"/>
</dbReference>
<keyword evidence="4" id="KW-0238">DNA-binding</keyword>
<dbReference type="Pfam" id="PF20452">
    <property type="entry name" value="Calmod_bind_C"/>
    <property type="match status" value="1"/>
</dbReference>
<evidence type="ECO:0000259" key="11">
    <source>
        <dbReference type="Pfam" id="PF20452"/>
    </source>
</evidence>
<evidence type="ECO:0000256" key="7">
    <source>
        <dbReference type="ARBA" id="ARBA00023242"/>
    </source>
</evidence>
<dbReference type="GO" id="GO:0043565">
    <property type="term" value="F:sequence-specific DNA binding"/>
    <property type="evidence" value="ECO:0000318"/>
    <property type="project" value="GO_Central"/>
</dbReference>
<evidence type="ECO:0000256" key="4">
    <source>
        <dbReference type="ARBA" id="ARBA00023125"/>
    </source>
</evidence>
<dbReference type="GO" id="GO:0080142">
    <property type="term" value="P:regulation of salicylic acid biosynthetic process"/>
    <property type="evidence" value="ECO:0000318"/>
    <property type="project" value="GO_Central"/>
</dbReference>
<dbReference type="AlphaFoldDB" id="A0A804JCR3"/>
<comment type="similarity">
    <text evidence="2">Belongs to the plant ACBP60 protein family.</text>
</comment>
<dbReference type="InterPro" id="IPR046830">
    <property type="entry name" value="Calmod_bind_M"/>
</dbReference>
<protein>
    <submittedName>
        <fullName evidence="12">(wild Malaysian banana) hypothetical protein</fullName>
    </submittedName>
</protein>
<dbReference type="PANTHER" id="PTHR31713:SF42">
    <property type="entry name" value="PROTEIN SAR DEFICIENT 1"/>
    <property type="match status" value="1"/>
</dbReference>
<dbReference type="Gramene" id="Ma06_t04900.1">
    <property type="protein sequence ID" value="Ma06_p04900.1"/>
    <property type="gene ID" value="Ma06_g04900"/>
</dbReference>
<dbReference type="GO" id="GO:0005516">
    <property type="term" value="F:calmodulin binding"/>
    <property type="evidence" value="ECO:0007669"/>
    <property type="project" value="InterPro"/>
</dbReference>
<evidence type="ECO:0000256" key="8">
    <source>
        <dbReference type="SAM" id="MobiDB-lite"/>
    </source>
</evidence>
<proteinExistence type="inferred from homology"/>
<dbReference type="Pfam" id="PF20451">
    <property type="entry name" value="Calmod_bind_M"/>
    <property type="match status" value="1"/>
</dbReference>
<evidence type="ECO:0000313" key="14">
    <source>
        <dbReference type="Proteomes" id="UP000012960"/>
    </source>
</evidence>
<feature type="domain" description="Calmodulin binding protein C-terminal" evidence="11">
    <location>
        <begin position="320"/>
        <end position="380"/>
    </location>
</feature>
<feature type="domain" description="Calmodulin binding protein central" evidence="10">
    <location>
        <begin position="250"/>
        <end position="315"/>
    </location>
</feature>